<keyword evidence="1" id="KW-1133">Transmembrane helix</keyword>
<dbReference type="AlphaFoldDB" id="A0A6J4JLV0"/>
<gene>
    <name evidence="2" type="ORF">AVDCRST_MAG63-3620</name>
</gene>
<evidence type="ECO:0000313" key="2">
    <source>
        <dbReference type="EMBL" id="CAA9281822.1"/>
    </source>
</evidence>
<proteinExistence type="predicted"/>
<keyword evidence="1" id="KW-0472">Membrane</keyword>
<sequence>MTVLRKLAAALLLTAVGFAVGGFFGGLFTFYVYFIGLYLGAPVGALVGGLLGWRTPLRDSVLLFVAVYQGGAVGAVIAGSIRGGRADGGFFLGLLDLLLPAGGAALGAVLLFLPVRRFVPFDRRRGPAAVAAAGFALWLLWRLVFFAYIWQPS</sequence>
<protein>
    <submittedName>
        <fullName evidence="2">Uncharacterized protein</fullName>
    </submittedName>
</protein>
<keyword evidence="1" id="KW-0812">Transmembrane</keyword>
<name>A0A6J4JLV0_9BACT</name>
<feature type="transmembrane region" description="Helical" evidence="1">
    <location>
        <begin position="31"/>
        <end position="53"/>
    </location>
</feature>
<organism evidence="2">
    <name type="scientific">uncultured Armatimonadetes bacterium</name>
    <dbReference type="NCBI Taxonomy" id="157466"/>
    <lineage>
        <taxon>Bacteria</taxon>
        <taxon>Bacillati</taxon>
        <taxon>Armatimonadota</taxon>
        <taxon>environmental samples</taxon>
    </lineage>
</organism>
<reference evidence="2" key="1">
    <citation type="submission" date="2020-02" db="EMBL/GenBank/DDBJ databases">
        <authorList>
            <person name="Meier V. D."/>
        </authorList>
    </citation>
    <scope>NUCLEOTIDE SEQUENCE</scope>
    <source>
        <strain evidence="2">AVDCRST_MAG63</strain>
    </source>
</reference>
<evidence type="ECO:0000256" key="1">
    <source>
        <dbReference type="SAM" id="Phobius"/>
    </source>
</evidence>
<feature type="transmembrane region" description="Helical" evidence="1">
    <location>
        <begin position="90"/>
        <end position="115"/>
    </location>
</feature>
<feature type="transmembrane region" description="Helical" evidence="1">
    <location>
        <begin position="60"/>
        <end position="78"/>
    </location>
</feature>
<feature type="transmembrane region" description="Helical" evidence="1">
    <location>
        <begin position="127"/>
        <end position="150"/>
    </location>
</feature>
<dbReference type="EMBL" id="CADCTO010000485">
    <property type="protein sequence ID" value="CAA9281822.1"/>
    <property type="molecule type" value="Genomic_DNA"/>
</dbReference>
<accession>A0A6J4JLV0</accession>